<keyword evidence="2" id="KW-1185">Reference proteome</keyword>
<protein>
    <submittedName>
        <fullName evidence="1">Protein gp37</fullName>
    </submittedName>
</protein>
<comment type="caution">
    <text evidence="1">The sequence shown here is derived from an EMBL/GenBank/DDBJ whole genome shotgun (WGS) entry which is preliminary data.</text>
</comment>
<dbReference type="InterPro" id="IPR011101">
    <property type="entry name" value="DUF5131"/>
</dbReference>
<evidence type="ECO:0000313" key="1">
    <source>
        <dbReference type="EMBL" id="TCU57681.1"/>
    </source>
</evidence>
<gene>
    <name evidence="1" type="ORF">EDD61_11768</name>
</gene>
<dbReference type="Pfam" id="PF07505">
    <property type="entry name" value="DUF5131"/>
    <property type="match status" value="1"/>
</dbReference>
<dbReference type="AlphaFoldDB" id="A0A4R3T7F4"/>
<dbReference type="EMBL" id="SMBP01000017">
    <property type="protein sequence ID" value="TCU57681.1"/>
    <property type="molecule type" value="Genomic_DNA"/>
</dbReference>
<proteinExistence type="predicted"/>
<evidence type="ECO:0000313" key="2">
    <source>
        <dbReference type="Proteomes" id="UP000295773"/>
    </source>
</evidence>
<name>A0A4R3T7F4_9FIRM</name>
<dbReference type="RefSeq" id="WP_132225252.1">
    <property type="nucleotide sequence ID" value="NZ_JANKBG010000016.1"/>
</dbReference>
<sequence length="244" mass="28888">MTLWNPWHGCHKYSAGCANCYVYRMDERYGRDSSVVKKTKDFALPVKKKKDGSWKIQEGVVYTCFSSDFFVEEADAWRKEAWSFMKQRSDLHFYMITKRVERILPNLPDDWQSGYENVTICATIENQIEAERRLPVYMELPIRHKELICEPLLEDIDLTLWLDERIEQVTAGGESGDEARMCDYAWILHLREQCLNKKIPFYFKQTGARFVKDGICYHIPRKQQLTQARKANIDYLAVYPNFKK</sequence>
<reference evidence="1 2" key="1">
    <citation type="submission" date="2019-03" db="EMBL/GenBank/DDBJ databases">
        <title>Genomic Encyclopedia of Type Strains, Phase IV (KMG-IV): sequencing the most valuable type-strain genomes for metagenomic binning, comparative biology and taxonomic classification.</title>
        <authorList>
            <person name="Goeker M."/>
        </authorList>
    </citation>
    <scope>NUCLEOTIDE SEQUENCE [LARGE SCALE GENOMIC DNA]</scope>
    <source>
        <strain evidence="1 2">DSM 29481</strain>
    </source>
</reference>
<organism evidence="1 2">
    <name type="scientific">Longicatena caecimuris</name>
    <dbReference type="NCBI Taxonomy" id="1796635"/>
    <lineage>
        <taxon>Bacteria</taxon>
        <taxon>Bacillati</taxon>
        <taxon>Bacillota</taxon>
        <taxon>Erysipelotrichia</taxon>
        <taxon>Erysipelotrichales</taxon>
        <taxon>Erysipelotrichaceae</taxon>
        <taxon>Longicatena</taxon>
    </lineage>
</organism>
<accession>A0A4R3T7F4</accession>
<dbReference type="Proteomes" id="UP000295773">
    <property type="component" value="Unassembled WGS sequence"/>
</dbReference>